<feature type="compositionally biased region" description="Basic residues" evidence="1">
    <location>
        <begin position="75"/>
        <end position="84"/>
    </location>
</feature>
<gene>
    <name evidence="2" type="ORF">NW766_011128</name>
</gene>
<reference evidence="2" key="1">
    <citation type="submission" date="2022-10" db="EMBL/GenBank/DDBJ databases">
        <title>Fusarium specimens isolated from Avocado Roots.</title>
        <authorList>
            <person name="Stajich J."/>
            <person name="Roper C."/>
            <person name="Heimlech-Rivalta G."/>
        </authorList>
    </citation>
    <scope>NUCLEOTIDE SEQUENCE</scope>
    <source>
        <strain evidence="2">CF00143</strain>
    </source>
</reference>
<feature type="compositionally biased region" description="Polar residues" evidence="1">
    <location>
        <begin position="13"/>
        <end position="24"/>
    </location>
</feature>
<sequence length="257" mass="29923">MISSPRRRKLTPGISSSSLYNSSAPEPKPKQSKKTEESNAEAEPSTPTEEKKPTLTDKALEFDFDHSKIRDPRRTPGRVRRPRYEKRELSEEWLSKFHIPNHRDEKNDPLYCFYDLYQCHKKGPNGSPTYDSAGFQLDYKKVEKWMKPVGYNKKSMMNSMDRALKKGDEEKKAAYEVFFVDGKGPDCGHHLVMDLIKDKMSKDLDIPLHQIDVKHIKKWGEKGFEKVKADEWWVEPNEVEKARFSKMMGGAKLRKDL</sequence>
<accession>A0A9W8PH19</accession>
<evidence type="ECO:0000313" key="3">
    <source>
        <dbReference type="Proteomes" id="UP001152130"/>
    </source>
</evidence>
<keyword evidence="3" id="KW-1185">Reference proteome</keyword>
<dbReference type="EMBL" id="JAPDHF010000021">
    <property type="protein sequence ID" value="KAJ4005578.1"/>
    <property type="molecule type" value="Genomic_DNA"/>
</dbReference>
<feature type="compositionally biased region" description="Basic and acidic residues" evidence="1">
    <location>
        <begin position="48"/>
        <end position="74"/>
    </location>
</feature>
<dbReference type="Proteomes" id="UP001152130">
    <property type="component" value="Unassembled WGS sequence"/>
</dbReference>
<name>A0A9W8PH19_9HYPO</name>
<organism evidence="2 3">
    <name type="scientific">Fusarium irregulare</name>
    <dbReference type="NCBI Taxonomy" id="2494466"/>
    <lineage>
        <taxon>Eukaryota</taxon>
        <taxon>Fungi</taxon>
        <taxon>Dikarya</taxon>
        <taxon>Ascomycota</taxon>
        <taxon>Pezizomycotina</taxon>
        <taxon>Sordariomycetes</taxon>
        <taxon>Hypocreomycetidae</taxon>
        <taxon>Hypocreales</taxon>
        <taxon>Nectriaceae</taxon>
        <taxon>Fusarium</taxon>
        <taxon>Fusarium incarnatum-equiseti species complex</taxon>
    </lineage>
</organism>
<evidence type="ECO:0000313" key="2">
    <source>
        <dbReference type="EMBL" id="KAJ4005578.1"/>
    </source>
</evidence>
<feature type="compositionally biased region" description="Basic and acidic residues" evidence="1">
    <location>
        <begin position="27"/>
        <end position="37"/>
    </location>
</feature>
<feature type="compositionally biased region" description="Basic residues" evidence="1">
    <location>
        <begin position="1"/>
        <end position="10"/>
    </location>
</feature>
<proteinExistence type="predicted"/>
<comment type="caution">
    <text evidence="2">The sequence shown here is derived from an EMBL/GenBank/DDBJ whole genome shotgun (WGS) entry which is preliminary data.</text>
</comment>
<protein>
    <submittedName>
        <fullName evidence="2">Uncharacterized protein</fullName>
    </submittedName>
</protein>
<dbReference type="AlphaFoldDB" id="A0A9W8PH19"/>
<evidence type="ECO:0000256" key="1">
    <source>
        <dbReference type="SAM" id="MobiDB-lite"/>
    </source>
</evidence>
<feature type="region of interest" description="Disordered" evidence="1">
    <location>
        <begin position="1"/>
        <end position="85"/>
    </location>
</feature>